<dbReference type="Pfam" id="PF00092">
    <property type="entry name" value="VWA"/>
    <property type="match status" value="1"/>
</dbReference>
<dbReference type="InterPro" id="IPR002035">
    <property type="entry name" value="VWF_A"/>
</dbReference>
<evidence type="ECO:0000259" key="2">
    <source>
        <dbReference type="PROSITE" id="PS50234"/>
    </source>
</evidence>
<dbReference type="InterPro" id="IPR036465">
    <property type="entry name" value="vWFA_dom_sf"/>
</dbReference>
<dbReference type="OrthoDB" id="9783818at2"/>
<comment type="caution">
    <text evidence="3">The sequence shown here is derived from an EMBL/GenBank/DDBJ whole genome shotgun (WGS) entry which is preliminary data.</text>
</comment>
<dbReference type="RefSeq" id="WP_114773388.1">
    <property type="nucleotide sequence ID" value="NZ_QQBB01000020.1"/>
</dbReference>
<dbReference type="SUPFAM" id="SSF53300">
    <property type="entry name" value="vWA-like"/>
    <property type="match status" value="1"/>
</dbReference>
<dbReference type="EMBL" id="QQBB01000020">
    <property type="protein sequence ID" value="RDI50512.1"/>
    <property type="molecule type" value="Genomic_DNA"/>
</dbReference>
<feature type="coiled-coil region" evidence="1">
    <location>
        <begin position="249"/>
        <end position="283"/>
    </location>
</feature>
<dbReference type="SMART" id="SM00327">
    <property type="entry name" value="VWA"/>
    <property type="match status" value="1"/>
</dbReference>
<organism evidence="3 4">
    <name type="scientific">Microvirga subterranea</name>
    <dbReference type="NCBI Taxonomy" id="186651"/>
    <lineage>
        <taxon>Bacteria</taxon>
        <taxon>Pseudomonadati</taxon>
        <taxon>Pseudomonadota</taxon>
        <taxon>Alphaproteobacteria</taxon>
        <taxon>Hyphomicrobiales</taxon>
        <taxon>Methylobacteriaceae</taxon>
        <taxon>Microvirga</taxon>
    </lineage>
</organism>
<dbReference type="Gene3D" id="3.40.50.410">
    <property type="entry name" value="von Willebrand factor, type A domain"/>
    <property type="match status" value="1"/>
</dbReference>
<sequence length="309" mass="33244">MGSRWKKAIIAIDASGSMTARVGGERKIDAAKAAVRRFLDTVPPDAEVGLLAFGHKGNNNESGKAASCAGVELLSELSTVNAKRIASVLDNVQATGWTPLAATITKAGQSFTPASGEGEQVVFVVSDGLETCGGDPVAAARALRESDLKATVNIIGFNIPEKDRKALEAVASAGSGAFSHAANRKELEDRLRVRTANLTEMLNYETAALEVRSANNTSALEAASHANTCVLDITNKESTRFLEMTDRMVRDGQTDAESAREAYQRLRQRHEALKAEMQTYSDRGRAEMEAVNGRIDKERERVKSTYGQK</sequence>
<evidence type="ECO:0000313" key="4">
    <source>
        <dbReference type="Proteomes" id="UP000254925"/>
    </source>
</evidence>
<dbReference type="AlphaFoldDB" id="A0A370H4W3"/>
<dbReference type="Proteomes" id="UP000254925">
    <property type="component" value="Unassembled WGS sequence"/>
</dbReference>
<protein>
    <submittedName>
        <fullName evidence="3">von Willebrand factor type A domain-containing protein</fullName>
    </submittedName>
</protein>
<evidence type="ECO:0000256" key="1">
    <source>
        <dbReference type="SAM" id="Coils"/>
    </source>
</evidence>
<evidence type="ECO:0000313" key="3">
    <source>
        <dbReference type="EMBL" id="RDI50512.1"/>
    </source>
</evidence>
<name>A0A370H4W3_9HYPH</name>
<keyword evidence="4" id="KW-1185">Reference proteome</keyword>
<accession>A0A370H4W3</accession>
<reference evidence="3 4" key="1">
    <citation type="submission" date="2018-07" db="EMBL/GenBank/DDBJ databases">
        <title>Genomic Encyclopedia of Type Strains, Phase IV (KMG-IV): sequencing the most valuable type-strain genomes for metagenomic binning, comparative biology and taxonomic classification.</title>
        <authorList>
            <person name="Goeker M."/>
        </authorList>
    </citation>
    <scope>NUCLEOTIDE SEQUENCE [LARGE SCALE GENOMIC DNA]</scope>
    <source>
        <strain evidence="3 4">DSM 14364</strain>
    </source>
</reference>
<feature type="domain" description="VWFA" evidence="2">
    <location>
        <begin position="7"/>
        <end position="202"/>
    </location>
</feature>
<dbReference type="PROSITE" id="PS50234">
    <property type="entry name" value="VWFA"/>
    <property type="match status" value="1"/>
</dbReference>
<proteinExistence type="predicted"/>
<gene>
    <name evidence="3" type="ORF">DES45_12031</name>
</gene>
<keyword evidence="1" id="KW-0175">Coiled coil</keyword>